<dbReference type="RefSeq" id="XP_002770810.1">
    <property type="nucleotide sequence ID" value="XM_002770764.1"/>
</dbReference>
<proteinExistence type="predicted"/>
<dbReference type="InParanoid" id="B5RUF6"/>
<keyword evidence="2" id="KW-1185">Reference proteome</keyword>
<gene>
    <name evidence="1" type="ordered locus">DEHA2F12782g</name>
</gene>
<organism evidence="1 2">
    <name type="scientific">Debaryomyces hansenii (strain ATCC 36239 / CBS 767 / BCRC 21394 / JCM 1990 / NBRC 0083 / IGC 2968)</name>
    <name type="common">Yeast</name>
    <name type="synonym">Torulaspora hansenii</name>
    <dbReference type="NCBI Taxonomy" id="284592"/>
    <lineage>
        <taxon>Eukaryota</taxon>
        <taxon>Fungi</taxon>
        <taxon>Dikarya</taxon>
        <taxon>Ascomycota</taxon>
        <taxon>Saccharomycotina</taxon>
        <taxon>Pichiomycetes</taxon>
        <taxon>Debaryomycetaceae</taxon>
        <taxon>Debaryomyces</taxon>
    </lineage>
</organism>
<protein>
    <submittedName>
        <fullName evidence="1">DEHA2F12782p</fullName>
    </submittedName>
</protein>
<name>B5RUF6_DEBHA</name>
<dbReference type="VEuPathDB" id="FungiDB:DEHA2F12782g"/>
<dbReference type="EMBL" id="CR382138">
    <property type="protein sequence ID" value="CAR66334.1"/>
    <property type="molecule type" value="Genomic_DNA"/>
</dbReference>
<dbReference type="HOGENOM" id="CLU_2904151_0_0_1"/>
<evidence type="ECO:0000313" key="2">
    <source>
        <dbReference type="Proteomes" id="UP000000599"/>
    </source>
</evidence>
<dbReference type="AlphaFoldDB" id="B5RUF6"/>
<reference evidence="1 2" key="1">
    <citation type="journal article" date="2004" name="Nature">
        <title>Genome evolution in yeasts.</title>
        <authorList>
            <consortium name="Genolevures"/>
            <person name="Dujon B."/>
            <person name="Sherman D."/>
            <person name="Fischer G."/>
            <person name="Durrens P."/>
            <person name="Casaregola S."/>
            <person name="Lafontaine I."/>
            <person name="de Montigny J."/>
            <person name="Marck C."/>
            <person name="Neuveglise C."/>
            <person name="Talla E."/>
            <person name="Goffard N."/>
            <person name="Frangeul L."/>
            <person name="Aigle M."/>
            <person name="Anthouard V."/>
            <person name="Babour A."/>
            <person name="Barbe V."/>
            <person name="Barnay S."/>
            <person name="Blanchin S."/>
            <person name="Beckerich J.M."/>
            <person name="Beyne E."/>
            <person name="Bleykasten C."/>
            <person name="Boisrame A."/>
            <person name="Boyer J."/>
            <person name="Cattolico L."/>
            <person name="Confanioleri F."/>
            <person name="de Daruvar A."/>
            <person name="Despons L."/>
            <person name="Fabre E."/>
            <person name="Fairhead C."/>
            <person name="Ferry-Dumazet H."/>
            <person name="Groppi A."/>
            <person name="Hantraye F."/>
            <person name="Hennequin C."/>
            <person name="Jauniaux N."/>
            <person name="Joyet P."/>
            <person name="Kachouri R."/>
            <person name="Kerrest A."/>
            <person name="Koszul R."/>
            <person name="Lemaire M."/>
            <person name="Lesur I."/>
            <person name="Ma L."/>
            <person name="Muller H."/>
            <person name="Nicaud J.M."/>
            <person name="Nikolski M."/>
            <person name="Oztas S."/>
            <person name="Ozier-Kalogeropoulos O."/>
            <person name="Pellenz S."/>
            <person name="Potier S."/>
            <person name="Richard G.F."/>
            <person name="Straub M.L."/>
            <person name="Suleau A."/>
            <person name="Swennene D."/>
            <person name="Tekaia F."/>
            <person name="Wesolowski-Louvel M."/>
            <person name="Westhof E."/>
            <person name="Wirth B."/>
            <person name="Zeniou-Meyer M."/>
            <person name="Zivanovic I."/>
            <person name="Bolotin-Fukuhara M."/>
            <person name="Thierry A."/>
            <person name="Bouchier C."/>
            <person name="Caudron B."/>
            <person name="Scarpelli C."/>
            <person name="Gaillardin C."/>
            <person name="Weissenbach J."/>
            <person name="Wincker P."/>
            <person name="Souciet J.L."/>
        </authorList>
    </citation>
    <scope>NUCLEOTIDE SEQUENCE [LARGE SCALE GENOMIC DNA]</scope>
    <source>
        <strain evidence="2">ATCC 36239 / CBS 767 / BCRC 21394 / JCM 1990 / NBRC 0083 / IGC 2968</strain>
    </source>
</reference>
<dbReference type="KEGG" id="dha:DEHA2F12782g"/>
<sequence length="62" mass="7135">MRAWLSAYSPSSTEGSLPLSKTIGTNITKHMKSQTLRVSTVMTSWLRERCCYFLEPRMCTNF</sequence>
<dbReference type="Proteomes" id="UP000000599">
    <property type="component" value="Chromosome F"/>
</dbReference>
<evidence type="ECO:0000313" key="1">
    <source>
        <dbReference type="EMBL" id="CAR66334.1"/>
    </source>
</evidence>
<accession>B5RUF6</accession>
<dbReference type="GeneID" id="8998961"/>